<dbReference type="AlphaFoldDB" id="A0A935K112"/>
<dbReference type="CDD" id="cd06066">
    <property type="entry name" value="H2MP_NAD-link-bidir"/>
    <property type="match status" value="1"/>
</dbReference>
<evidence type="ECO:0000256" key="1">
    <source>
        <dbReference type="ARBA" id="ARBA00006814"/>
    </source>
</evidence>
<dbReference type="GO" id="GO:0008047">
    <property type="term" value="F:enzyme activator activity"/>
    <property type="evidence" value="ECO:0007669"/>
    <property type="project" value="InterPro"/>
</dbReference>
<comment type="caution">
    <text evidence="5">The sequence shown here is derived from an EMBL/GenBank/DDBJ whole genome shotgun (WGS) entry which is preliminary data.</text>
</comment>
<keyword evidence="2 5" id="KW-0645">Protease</keyword>
<evidence type="ECO:0000313" key="6">
    <source>
        <dbReference type="Proteomes" id="UP000739411"/>
    </source>
</evidence>
<evidence type="ECO:0000256" key="4">
    <source>
        <dbReference type="ARBA" id="ARBA00022801"/>
    </source>
</evidence>
<dbReference type="SUPFAM" id="SSF53163">
    <property type="entry name" value="HybD-like"/>
    <property type="match status" value="1"/>
</dbReference>
<proteinExistence type="inferred from homology"/>
<keyword evidence="4" id="KW-0378">Hydrolase</keyword>
<dbReference type="EMBL" id="JADJMS010000009">
    <property type="protein sequence ID" value="MBK7414493.1"/>
    <property type="molecule type" value="Genomic_DNA"/>
</dbReference>
<dbReference type="Gene3D" id="3.40.50.1450">
    <property type="entry name" value="HybD-like"/>
    <property type="match status" value="1"/>
</dbReference>
<protein>
    <submittedName>
        <fullName evidence="5">Hydrogenase maturation protease</fullName>
    </submittedName>
</protein>
<sequence>MTAPVVVFAVGNPSRGDDAIGPELCSRLEKWLKNEGLEDQVELIEDFQLQIEHVLDLQGRQLALFIDAGENTPAPYTFKQIAPATGIAHTTHELPPEAVLQVYLQTEGCEPPPSFVLCVSGEKFELGAPLTVTASSHVEAAFTLLMQLCRKASLVEWRSMIVDKSSKFLWPYSG</sequence>
<dbReference type="InterPro" id="IPR023430">
    <property type="entry name" value="Pept_HybD-like_dom_sf"/>
</dbReference>
<dbReference type="PANTHER" id="PTHR30302:SF1">
    <property type="entry name" value="HYDROGENASE 2 MATURATION PROTEASE"/>
    <property type="match status" value="1"/>
</dbReference>
<evidence type="ECO:0000313" key="5">
    <source>
        <dbReference type="EMBL" id="MBK7414493.1"/>
    </source>
</evidence>
<accession>A0A935K112</accession>
<organism evidence="5 6">
    <name type="scientific">Candidatus Dechloromonas phosphorivorans</name>
    <dbReference type="NCBI Taxonomy" id="2899244"/>
    <lineage>
        <taxon>Bacteria</taxon>
        <taxon>Pseudomonadati</taxon>
        <taxon>Pseudomonadota</taxon>
        <taxon>Betaproteobacteria</taxon>
        <taxon>Rhodocyclales</taxon>
        <taxon>Azonexaceae</taxon>
        <taxon>Dechloromonas</taxon>
    </lineage>
</organism>
<name>A0A935K112_9RHOO</name>
<dbReference type="Proteomes" id="UP000739411">
    <property type="component" value="Unassembled WGS sequence"/>
</dbReference>
<comment type="similarity">
    <text evidence="1">Belongs to the peptidase A31 family.</text>
</comment>
<dbReference type="PANTHER" id="PTHR30302">
    <property type="entry name" value="HYDROGENASE 1 MATURATION PROTEASE"/>
    <property type="match status" value="1"/>
</dbReference>
<dbReference type="InterPro" id="IPR000671">
    <property type="entry name" value="Peptidase_A31"/>
</dbReference>
<dbReference type="GO" id="GO:0004190">
    <property type="term" value="F:aspartic-type endopeptidase activity"/>
    <property type="evidence" value="ECO:0007669"/>
    <property type="project" value="UniProtKB-KW"/>
</dbReference>
<gene>
    <name evidence="5" type="ORF">IPJ38_04640</name>
</gene>
<reference evidence="5 6" key="1">
    <citation type="submission" date="2020-10" db="EMBL/GenBank/DDBJ databases">
        <title>Connecting structure to function with the recovery of over 1000 high-quality activated sludge metagenome-assembled genomes encoding full-length rRNA genes using long-read sequencing.</title>
        <authorList>
            <person name="Singleton C.M."/>
            <person name="Petriglieri F."/>
            <person name="Kristensen J.M."/>
            <person name="Kirkegaard R.H."/>
            <person name="Michaelsen T.Y."/>
            <person name="Andersen M.H."/>
            <person name="Karst S.M."/>
            <person name="Dueholm M.S."/>
            <person name="Nielsen P.H."/>
            <person name="Albertsen M."/>
        </authorList>
    </citation>
    <scope>NUCLEOTIDE SEQUENCE [LARGE SCALE GENOMIC DNA]</scope>
    <source>
        <strain evidence="5">EsbW_18-Q3-R4-48_BATAC.463</strain>
    </source>
</reference>
<keyword evidence="3" id="KW-0064">Aspartyl protease</keyword>
<dbReference type="NCBIfam" id="TIGR00072">
    <property type="entry name" value="hydrog_prot"/>
    <property type="match status" value="1"/>
</dbReference>
<evidence type="ECO:0000256" key="2">
    <source>
        <dbReference type="ARBA" id="ARBA00022670"/>
    </source>
</evidence>
<dbReference type="GO" id="GO:0016485">
    <property type="term" value="P:protein processing"/>
    <property type="evidence" value="ECO:0007669"/>
    <property type="project" value="TreeGrafter"/>
</dbReference>
<evidence type="ECO:0000256" key="3">
    <source>
        <dbReference type="ARBA" id="ARBA00022750"/>
    </source>
</evidence>